<dbReference type="STRING" id="1324957.K933_14068"/>
<dbReference type="InterPro" id="IPR036291">
    <property type="entry name" value="NAD(P)-bd_dom_sf"/>
</dbReference>
<dbReference type="RefSeq" id="WP_023395387.1">
    <property type="nucleotide sequence ID" value="NZ_ASGZ01000059.1"/>
</dbReference>
<dbReference type="PANTHER" id="PTHR42760:SF133">
    <property type="entry name" value="3-OXOACYL-[ACYL-CARRIER-PROTEIN] REDUCTASE"/>
    <property type="match status" value="1"/>
</dbReference>
<comment type="caution">
    <text evidence="4">The sequence shown here is derived from an EMBL/GenBank/DDBJ whole genome shotgun (WGS) entry which is preliminary data.</text>
</comment>
<name>V4IW58_9EURY</name>
<keyword evidence="2" id="KW-0560">Oxidoreductase</keyword>
<dbReference type="GO" id="GO:0016616">
    <property type="term" value="F:oxidoreductase activity, acting on the CH-OH group of donors, NAD or NADP as acceptor"/>
    <property type="evidence" value="ECO:0007669"/>
    <property type="project" value="TreeGrafter"/>
</dbReference>
<dbReference type="eggNOG" id="arCOG01259">
    <property type="taxonomic scope" value="Archaea"/>
</dbReference>
<dbReference type="EMBL" id="ASGZ01000059">
    <property type="protein sequence ID" value="ESP87407.1"/>
    <property type="molecule type" value="Genomic_DNA"/>
</dbReference>
<proteinExistence type="inferred from homology"/>
<dbReference type="SUPFAM" id="SSF51735">
    <property type="entry name" value="NAD(P)-binding Rossmann-fold domains"/>
    <property type="match status" value="1"/>
</dbReference>
<dbReference type="AlphaFoldDB" id="V4IW58"/>
<evidence type="ECO:0008006" key="6">
    <source>
        <dbReference type="Google" id="ProtNLM"/>
    </source>
</evidence>
<evidence type="ECO:0000256" key="2">
    <source>
        <dbReference type="ARBA" id="ARBA00023002"/>
    </source>
</evidence>
<evidence type="ECO:0000256" key="1">
    <source>
        <dbReference type="ARBA" id="ARBA00006484"/>
    </source>
</evidence>
<evidence type="ECO:0000313" key="5">
    <source>
        <dbReference type="Proteomes" id="UP000017840"/>
    </source>
</evidence>
<reference evidence="4 5" key="1">
    <citation type="journal article" date="2013" name="Genome Announc.">
        <title>Draft Genome Sequence of 'Candidatus Halobonum tyrrellensis' Strain G22, Isolated from the Hypersaline Waters of Lake Tyrrell, Australia.</title>
        <authorList>
            <person name="Ugalde J.A."/>
            <person name="Narasingarao P."/>
            <person name="Kuo S."/>
            <person name="Podell S."/>
            <person name="Allen E.E."/>
        </authorList>
    </citation>
    <scope>NUCLEOTIDE SEQUENCE [LARGE SCALE GENOMIC DNA]</scope>
    <source>
        <strain evidence="4 5">G22</strain>
    </source>
</reference>
<keyword evidence="5" id="KW-1185">Reference proteome</keyword>
<dbReference type="InterPro" id="IPR002347">
    <property type="entry name" value="SDR_fam"/>
</dbReference>
<organism evidence="4 5">
    <name type="scientific">Candidatus Halobonum tyrrellensis G22</name>
    <dbReference type="NCBI Taxonomy" id="1324957"/>
    <lineage>
        <taxon>Archaea</taxon>
        <taxon>Methanobacteriati</taxon>
        <taxon>Methanobacteriota</taxon>
        <taxon>Stenosarchaea group</taxon>
        <taxon>Halobacteria</taxon>
        <taxon>Halobacteriales</taxon>
        <taxon>Haloferacaceae</taxon>
        <taxon>Candidatus Halobonum</taxon>
    </lineage>
</organism>
<dbReference type="OrthoDB" id="312184at2157"/>
<protein>
    <recommendedName>
        <fullName evidence="6">3-oxoacyl-ACP reductase</fullName>
    </recommendedName>
</protein>
<accession>V4IW58</accession>
<evidence type="ECO:0000256" key="3">
    <source>
        <dbReference type="RuleBase" id="RU000363"/>
    </source>
</evidence>
<sequence>MPDSDPGTDDTPDPELYDDLNGQVALVTGANRGIGREIARGLDARGATVFAGVRSVTHDVPDAWRKLTLDVSQEGDVQSAINEIGDEAGRLDVLVNNAGVAYSEGPIDEERTAHLDRTISVNLRGPMLLCKYALPPLLRTETPRIVNVSSGMGALSEPQSGGSPSYRVTKTGLNGLTKYLHGEYGDEGLLANSVCPGWTRTDMGGEEADRSPEEGAETPLWLARFRSGPGGRVWRDREPIDW</sequence>
<dbReference type="PRINTS" id="PR00081">
    <property type="entry name" value="GDHRDH"/>
</dbReference>
<gene>
    <name evidence="4" type="ORF">K933_14068</name>
</gene>
<evidence type="ECO:0000313" key="4">
    <source>
        <dbReference type="EMBL" id="ESP87407.1"/>
    </source>
</evidence>
<dbReference type="Proteomes" id="UP000017840">
    <property type="component" value="Unassembled WGS sequence"/>
</dbReference>
<dbReference type="PANTHER" id="PTHR42760">
    <property type="entry name" value="SHORT-CHAIN DEHYDROGENASES/REDUCTASES FAMILY MEMBER"/>
    <property type="match status" value="1"/>
</dbReference>
<comment type="similarity">
    <text evidence="1 3">Belongs to the short-chain dehydrogenases/reductases (SDR) family.</text>
</comment>
<dbReference type="PRINTS" id="PR00080">
    <property type="entry name" value="SDRFAMILY"/>
</dbReference>
<dbReference type="Pfam" id="PF00106">
    <property type="entry name" value="adh_short"/>
    <property type="match status" value="1"/>
</dbReference>
<dbReference type="Gene3D" id="3.40.50.720">
    <property type="entry name" value="NAD(P)-binding Rossmann-like Domain"/>
    <property type="match status" value="1"/>
</dbReference>